<proteinExistence type="predicted"/>
<feature type="region of interest" description="Disordered" evidence="1">
    <location>
        <begin position="36"/>
        <end position="56"/>
    </location>
</feature>
<evidence type="ECO:0000313" key="3">
    <source>
        <dbReference type="Proteomes" id="UP000480854"/>
    </source>
</evidence>
<name>A0A9W7KQ24_9PROT</name>
<organism evidence="2 3">
    <name type="scientific">Roseomonas genomospecies 6</name>
    <dbReference type="NCBI Taxonomy" id="214106"/>
    <lineage>
        <taxon>Bacteria</taxon>
        <taxon>Pseudomonadati</taxon>
        <taxon>Pseudomonadota</taxon>
        <taxon>Alphaproteobacteria</taxon>
        <taxon>Acetobacterales</taxon>
        <taxon>Roseomonadaceae</taxon>
        <taxon>Roseomonas</taxon>
    </lineage>
</organism>
<sequence>MAKIDDILRRMRTVPHDVPFDDLAKLCEHCFGEPRQQGTSHRVYRMPWPGDPRVNIQRGKDGKAKAYQVKQVLQAIQKLETEKQKTSGRDDDHAE</sequence>
<gene>
    <name evidence="2" type="ORF">DS843_24985</name>
</gene>
<evidence type="ECO:0000256" key="1">
    <source>
        <dbReference type="SAM" id="MobiDB-lite"/>
    </source>
</evidence>
<dbReference type="Proteomes" id="UP000480854">
    <property type="component" value="Unassembled WGS sequence"/>
</dbReference>
<reference evidence="2 3" key="1">
    <citation type="submission" date="2018-07" db="EMBL/GenBank/DDBJ databases">
        <title>Genome sequence of Azospirillum sp. ATCC 49961.</title>
        <authorList>
            <person name="Sant'Anna F.H."/>
            <person name="Baldani J.I."/>
            <person name="Zilli J.E."/>
            <person name="Reis V.M."/>
            <person name="Hartmann A."/>
            <person name="Cruz L."/>
            <person name="de Souza E.M."/>
            <person name="de Oliveira Pedrosa F."/>
            <person name="Passaglia L.M.P."/>
        </authorList>
    </citation>
    <scope>NUCLEOTIDE SEQUENCE [LARGE SCALE GENOMIC DNA]</scope>
    <source>
        <strain evidence="2 3">ATCC 49961</strain>
    </source>
</reference>
<comment type="caution">
    <text evidence="2">The sequence shown here is derived from an EMBL/GenBank/DDBJ whole genome shotgun (WGS) entry which is preliminary data.</text>
</comment>
<keyword evidence="3" id="KW-1185">Reference proteome</keyword>
<protein>
    <submittedName>
        <fullName evidence="2">Toxin HicA</fullName>
    </submittedName>
</protein>
<dbReference type="OrthoDB" id="308644at2"/>
<accession>A0A9W7KQ24</accession>
<dbReference type="EMBL" id="QOKW01000027">
    <property type="protein sequence ID" value="KAA0677091.1"/>
    <property type="molecule type" value="Genomic_DNA"/>
</dbReference>
<dbReference type="RefSeq" id="WP_149471552.1">
    <property type="nucleotide sequence ID" value="NZ_QOKW01000027.1"/>
</dbReference>
<dbReference type="AlphaFoldDB" id="A0A9W7KQ24"/>
<evidence type="ECO:0000313" key="2">
    <source>
        <dbReference type="EMBL" id="KAA0677091.1"/>
    </source>
</evidence>